<dbReference type="Proteomes" id="UP000256838">
    <property type="component" value="Unassembled WGS sequence"/>
</dbReference>
<keyword evidence="3" id="KW-1185">Reference proteome</keyword>
<dbReference type="PANTHER" id="PTHR10357">
    <property type="entry name" value="ALPHA-AMYLASE FAMILY MEMBER"/>
    <property type="match status" value="1"/>
</dbReference>
<reference evidence="2 3" key="1">
    <citation type="submission" date="2018-08" db="EMBL/GenBank/DDBJ databases">
        <title>Paraburkholderia sp. DHOM06 isolated from forest soil.</title>
        <authorList>
            <person name="Gao Z.-H."/>
            <person name="Qiu L.-H."/>
        </authorList>
    </citation>
    <scope>NUCLEOTIDE SEQUENCE [LARGE SCALE GENOMIC DNA]</scope>
    <source>
        <strain evidence="2 3">DHOM06</strain>
    </source>
</reference>
<dbReference type="OrthoDB" id="9761577at2"/>
<evidence type="ECO:0000313" key="3">
    <source>
        <dbReference type="Proteomes" id="UP000256838"/>
    </source>
</evidence>
<dbReference type="SUPFAM" id="SSF51445">
    <property type="entry name" value="(Trans)glycosidases"/>
    <property type="match status" value="1"/>
</dbReference>
<dbReference type="SMART" id="SM00642">
    <property type="entry name" value="Aamy"/>
    <property type="match status" value="1"/>
</dbReference>
<dbReference type="GO" id="GO:0030980">
    <property type="term" value="P:alpha-glucan catabolic process"/>
    <property type="evidence" value="ECO:0007669"/>
    <property type="project" value="TreeGrafter"/>
</dbReference>
<accession>A0A3D8JRD6</accession>
<name>A0A3D8JRD6_9BURK</name>
<protein>
    <submittedName>
        <fullName evidence="2">Malto-oligosyltrehalose synthase</fullName>
    </submittedName>
</protein>
<dbReference type="CDD" id="cd11336">
    <property type="entry name" value="AmyAc_MTSase"/>
    <property type="match status" value="1"/>
</dbReference>
<dbReference type="GO" id="GO:0047470">
    <property type="term" value="F:(1,4)-alpha-D-glucan 1-alpha-D-glucosylmutase activity"/>
    <property type="evidence" value="ECO:0007669"/>
    <property type="project" value="TreeGrafter"/>
</dbReference>
<dbReference type="NCBIfam" id="TIGR02401">
    <property type="entry name" value="trehalose_TreY"/>
    <property type="match status" value="1"/>
</dbReference>
<evidence type="ECO:0000259" key="1">
    <source>
        <dbReference type="SMART" id="SM00642"/>
    </source>
</evidence>
<feature type="domain" description="Glycosyl hydrolase family 13 catalytic" evidence="1">
    <location>
        <begin position="17"/>
        <end position="494"/>
    </location>
</feature>
<comment type="caution">
    <text evidence="2">The sequence shown here is derived from an EMBL/GenBank/DDBJ whole genome shotgun (WGS) entry which is preliminary data.</text>
</comment>
<dbReference type="InterPro" id="IPR006047">
    <property type="entry name" value="GH13_cat_dom"/>
</dbReference>
<dbReference type="InterPro" id="IPR012767">
    <property type="entry name" value="Trehalose_TreY"/>
</dbReference>
<dbReference type="InterPro" id="IPR017853">
    <property type="entry name" value="GH"/>
</dbReference>
<dbReference type="AlphaFoldDB" id="A0A3D8JRD6"/>
<organism evidence="2 3">
    <name type="scientific">Trinickia dinghuensis</name>
    <dbReference type="NCBI Taxonomy" id="2291023"/>
    <lineage>
        <taxon>Bacteria</taxon>
        <taxon>Pseudomonadati</taxon>
        <taxon>Pseudomonadota</taxon>
        <taxon>Betaproteobacteria</taxon>
        <taxon>Burkholderiales</taxon>
        <taxon>Burkholderiaceae</taxon>
        <taxon>Trinickia</taxon>
    </lineage>
</organism>
<dbReference type="EMBL" id="QRGA01000022">
    <property type="protein sequence ID" value="RDU95104.1"/>
    <property type="molecule type" value="Genomic_DNA"/>
</dbReference>
<sequence length="1000" mass="109080">MTVPRSTLRLQLHSGFTFDDAIAGVDYFAALGVSHLYLSPITRAMPGSLHGYDTIDYTCVNPELGGEAGLLRLAEAVHARQMGLIADIVPNHMGIAGSDNAWWLDILEWGRHGAHARYFDVDWHSPDPALRGKVLAPCLGAPYGEELAAGRIALSFDAAQGRFFASYGEHRFPICPVDYPMILRGAAHGEHPEMTALADHFEGLTVQPEQHPRARAAQEALRAFASTHGAKPFDAALAGYSSNATASRERLHRLLERQFFRLAWWRTAADEINWRRFFDIGTLAAVRTERAEVFDAVHALALRLFAQGVIDGLRVDHVDGLVDPREYCQRLREKLGERESERPPQLDGSRAYVVVEKILARGEALPNDWGVDGTTGYDFMNDVSALLHDPQGEAPLTATWSELSGSARTYAELAFEARRKILAENLSSELDRAARGIHRIAREQSATRDFTFTAIRRVLAELAVYFPVYRMYPHNGSRTAPDDAYFRQALEGARRSTARGDHAVLAYVAASLGGDGRDGEPRSAASALPNRERRTAATLFAQVTAPLAAKALEDTAFYRYGRLLSRNEVGADPGEFALDVDAFHAANLERARRFPYALIATATHDHKRGEDVRARLAVLSEIADDWTATLRAWSTLNAPHRRAFGSAPGIDETAADRAEVLATSEMGSSIDAVSMSTTGASMAGRAAAASQAGLSMACTPLPGPTPNWAPGPAAEAMLYQTLVGAWPYGLEHTDAKGIQAFAERIAQWQLKASREAKQQTSWHAHDEAYEAASRAFLFDILAPQRRDGFLRELSSFVARIERAGAINSLSQTLLRMTCPGVPDLYQGTELWDFSLVDPDNRRPVDFDARRACLVDTPPSEQLRNWRDGRVKLGVVHRALTLRAVSPALVLEGSYLPLTVTGPRARHAVAFARQHGDAYAIVIATRLASSLISESGDVPLVDPAAWGETSITLPPPLAGRALFDCMSPAAPKADGAGRLYLRDALSALPVALLVEEGVPHG</sequence>
<dbReference type="Pfam" id="PF00128">
    <property type="entry name" value="Alpha-amylase"/>
    <property type="match status" value="1"/>
</dbReference>
<dbReference type="Gene3D" id="3.30.750.90">
    <property type="match status" value="1"/>
</dbReference>
<gene>
    <name evidence="2" type="primary">treY</name>
    <name evidence="2" type="ORF">DWV00_30440</name>
</gene>
<dbReference type="GO" id="GO:0005992">
    <property type="term" value="P:trehalose biosynthetic process"/>
    <property type="evidence" value="ECO:0007669"/>
    <property type="project" value="TreeGrafter"/>
</dbReference>
<dbReference type="Gene3D" id="3.30.1590.10">
    <property type="entry name" value="Maltooligosyl trehalose synthase, domain 2"/>
    <property type="match status" value="1"/>
</dbReference>
<dbReference type="RefSeq" id="WP_115537320.1">
    <property type="nucleotide sequence ID" value="NZ_QRGA01000022.1"/>
</dbReference>
<dbReference type="PANTHER" id="PTHR10357:SF216">
    <property type="entry name" value="MALTOOLIGOSYL TREHALOSE SYNTHASE-RELATED"/>
    <property type="match status" value="1"/>
</dbReference>
<dbReference type="Gene3D" id="3.20.20.80">
    <property type="entry name" value="Glycosidases"/>
    <property type="match status" value="3"/>
</dbReference>
<proteinExistence type="predicted"/>
<evidence type="ECO:0000313" key="2">
    <source>
        <dbReference type="EMBL" id="RDU95104.1"/>
    </source>
</evidence>